<dbReference type="PANTHER" id="PTHR43767:SF1">
    <property type="entry name" value="NONRIBOSOMAL PEPTIDE SYNTHASE PES1 (EUROFUNG)-RELATED"/>
    <property type="match status" value="1"/>
</dbReference>
<name>A0A1H3LTV0_9PSEU</name>
<organism evidence="6 7">
    <name type="scientific">Saccharopolyspora shandongensis</name>
    <dbReference type="NCBI Taxonomy" id="418495"/>
    <lineage>
        <taxon>Bacteria</taxon>
        <taxon>Bacillati</taxon>
        <taxon>Actinomycetota</taxon>
        <taxon>Actinomycetes</taxon>
        <taxon>Pseudonocardiales</taxon>
        <taxon>Pseudonocardiaceae</taxon>
        <taxon>Saccharopolyspora</taxon>
    </lineage>
</organism>
<dbReference type="Gene3D" id="2.30.38.10">
    <property type="entry name" value="Luciferase, Domain 3"/>
    <property type="match status" value="1"/>
</dbReference>
<accession>A0A1H3LTV0</accession>
<dbReference type="NCBIfam" id="TIGR02275">
    <property type="entry name" value="DHB_AMP_lig"/>
    <property type="match status" value="1"/>
</dbReference>
<keyword evidence="7" id="KW-1185">Reference proteome</keyword>
<dbReference type="GO" id="GO:0019290">
    <property type="term" value="P:siderophore biosynthetic process"/>
    <property type="evidence" value="ECO:0007669"/>
    <property type="project" value="InterPro"/>
</dbReference>
<gene>
    <name evidence="6" type="ORF">SAMN05216215_103242</name>
</gene>
<reference evidence="7" key="1">
    <citation type="submission" date="2016-10" db="EMBL/GenBank/DDBJ databases">
        <authorList>
            <person name="Varghese N."/>
            <person name="Submissions S."/>
        </authorList>
    </citation>
    <scope>NUCLEOTIDE SEQUENCE [LARGE SCALE GENOMIC DNA]</scope>
    <source>
        <strain evidence="7">CGMCC 4.3530</strain>
    </source>
</reference>
<dbReference type="InterPro" id="IPR011963">
    <property type="entry name" value="DHB_AMP_lig"/>
</dbReference>
<dbReference type="Proteomes" id="UP000199529">
    <property type="component" value="Unassembled WGS sequence"/>
</dbReference>
<dbReference type="InterPro" id="IPR020845">
    <property type="entry name" value="AMP-binding_CS"/>
</dbReference>
<comment type="pathway">
    <text evidence="1">Siderophore biosynthesis.</text>
</comment>
<evidence type="ECO:0000259" key="4">
    <source>
        <dbReference type="Pfam" id="PF00501"/>
    </source>
</evidence>
<feature type="domain" description="AMP-binding enzyme C-terminal" evidence="5">
    <location>
        <begin position="455"/>
        <end position="530"/>
    </location>
</feature>
<evidence type="ECO:0000259" key="5">
    <source>
        <dbReference type="Pfam" id="PF13193"/>
    </source>
</evidence>
<proteinExistence type="inferred from homology"/>
<comment type="similarity">
    <text evidence="2">Belongs to the ATP-dependent AMP-binding enzyme family.</text>
</comment>
<dbReference type="AlphaFoldDB" id="A0A1H3LTV0"/>
<dbReference type="FunFam" id="2.30.38.10:FF:000003">
    <property type="entry name" value="Vibriobactin-specific 2,3-dihydroxybenzoate-AMP ligase"/>
    <property type="match status" value="1"/>
</dbReference>
<dbReference type="PROSITE" id="PS00455">
    <property type="entry name" value="AMP_BINDING"/>
    <property type="match status" value="1"/>
</dbReference>
<dbReference type="Pfam" id="PF00501">
    <property type="entry name" value="AMP-binding"/>
    <property type="match status" value="1"/>
</dbReference>
<sequence length="552" mass="59953">MTASLPGCPTWPEEFAQRYRDAGHWRGYTFGQLLSERAAEHPDRTAVVDGDRRISYRDLDVRADRLAAGLRELGVGAGDRVVVQLPNIAEFFDVCFALFRLGAIPVFALPSHRLTEISYFCEFSEATAYITVDVEAGFDHRKLAAEVVAKVPGLQVLIAGEPGARGSGCPHNGFRALSDVDAEPAELAGPAPGDIAFLQLSGGSTGVPKLIPRTHDDYIYSFRVSNEICGVTADTVYLGALPIAHNFPMSSPGTFGVLHAGGTVVLARRPSPDEVFPLIERERVTLLAAVPPLALVWLDAAANTEHDLSSLEVLQVGGAKCSEEVARRVRPVLGATLQQVFGMAEGLVNYTRLDDPEDVILGTQGRPISPDDEVLVVDDDDNPVAPGETGHLLTRGPYTIRGYYRAEEHNARAFTADGFYRTGDVVRLTPAGNVVVEGRAKDQINRGGEKIAAEEVENHLLAHPAVHDAAVVSMPDDYLGERSCAFVVPRGTPPKARELIKFVRERGLAAYKVPDRVEFVEQFPQTGVGKVSKRDLREAISRELVPELRNRT</sequence>
<dbReference type="Gene3D" id="3.40.50.980">
    <property type="match status" value="2"/>
</dbReference>
<evidence type="ECO:0000313" key="7">
    <source>
        <dbReference type="Proteomes" id="UP000199529"/>
    </source>
</evidence>
<protein>
    <submittedName>
        <fullName evidence="6">2,3-dihydroxybenzoate-AMP ligase</fullName>
    </submittedName>
</protein>
<feature type="domain" description="AMP-dependent synthetase/ligase" evidence="4">
    <location>
        <begin position="35"/>
        <end position="404"/>
    </location>
</feature>
<dbReference type="PANTHER" id="PTHR43767">
    <property type="entry name" value="LONG-CHAIN-FATTY-ACID--COA LIGASE"/>
    <property type="match status" value="1"/>
</dbReference>
<evidence type="ECO:0000313" key="6">
    <source>
        <dbReference type="EMBL" id="SDY67454.1"/>
    </source>
</evidence>
<dbReference type="FunFam" id="3.30.300.30:FF:000008">
    <property type="entry name" value="2,3-dihydroxybenzoate-AMP ligase"/>
    <property type="match status" value="1"/>
</dbReference>
<dbReference type="InterPro" id="IPR045851">
    <property type="entry name" value="AMP-bd_C_sf"/>
</dbReference>
<dbReference type="Gene3D" id="3.30.300.30">
    <property type="match status" value="1"/>
</dbReference>
<dbReference type="CDD" id="cd05920">
    <property type="entry name" value="23DHB-AMP_lg"/>
    <property type="match status" value="1"/>
</dbReference>
<dbReference type="Pfam" id="PF13193">
    <property type="entry name" value="AMP-binding_C"/>
    <property type="match status" value="1"/>
</dbReference>
<dbReference type="STRING" id="418495.SAMN05216215_103242"/>
<dbReference type="FunFam" id="3.40.50.980:FF:000003">
    <property type="entry name" value="Vibriobactin-specific 2,3-dihydroxybenzoate-AMP ligase"/>
    <property type="match status" value="1"/>
</dbReference>
<dbReference type="GO" id="GO:0008668">
    <property type="term" value="F:2,3-dihydroxybenzoate--[aryl-carrier protein] ligase"/>
    <property type="evidence" value="ECO:0007669"/>
    <property type="project" value="InterPro"/>
</dbReference>
<dbReference type="RefSeq" id="WP_093271217.1">
    <property type="nucleotide sequence ID" value="NZ_FNOK01000032.1"/>
</dbReference>
<dbReference type="InterPro" id="IPR025110">
    <property type="entry name" value="AMP-bd_C"/>
</dbReference>
<evidence type="ECO:0000256" key="1">
    <source>
        <dbReference type="ARBA" id="ARBA00004924"/>
    </source>
</evidence>
<keyword evidence="3 6" id="KW-0436">Ligase</keyword>
<evidence type="ECO:0000256" key="2">
    <source>
        <dbReference type="ARBA" id="ARBA00006432"/>
    </source>
</evidence>
<dbReference type="InterPro" id="IPR050237">
    <property type="entry name" value="ATP-dep_AMP-bd_enzyme"/>
</dbReference>
<dbReference type="EMBL" id="FNOK01000032">
    <property type="protein sequence ID" value="SDY67454.1"/>
    <property type="molecule type" value="Genomic_DNA"/>
</dbReference>
<dbReference type="OrthoDB" id="9803968at2"/>
<dbReference type="SUPFAM" id="SSF56801">
    <property type="entry name" value="Acetyl-CoA synthetase-like"/>
    <property type="match status" value="1"/>
</dbReference>
<dbReference type="InterPro" id="IPR000873">
    <property type="entry name" value="AMP-dep_synth/lig_dom"/>
</dbReference>
<evidence type="ECO:0000256" key="3">
    <source>
        <dbReference type="ARBA" id="ARBA00022598"/>
    </source>
</evidence>